<dbReference type="Proteomes" id="UP000035651">
    <property type="component" value="Chromosome"/>
</dbReference>
<dbReference type="RefSeq" id="WP_053059567.1">
    <property type="nucleotide sequence ID" value="NZ_CP011807.3"/>
</dbReference>
<evidence type="ECO:0000256" key="1">
    <source>
        <dbReference type="SAM" id="MobiDB-lite"/>
    </source>
</evidence>
<protein>
    <submittedName>
        <fullName evidence="3">Uncharacterized protein</fullName>
    </submittedName>
</protein>
<evidence type="ECO:0000313" key="4">
    <source>
        <dbReference type="Proteomes" id="UP000035651"/>
    </source>
</evidence>
<feature type="chain" id="PRO_5007972318" evidence="2">
    <location>
        <begin position="19"/>
        <end position="125"/>
    </location>
</feature>
<dbReference type="OrthoDB" id="6025249at2"/>
<keyword evidence="4" id="KW-1185">Reference proteome</keyword>
<feature type="compositionally biased region" description="Polar residues" evidence="1">
    <location>
        <begin position="91"/>
        <end position="104"/>
    </location>
</feature>
<feature type="signal peptide" evidence="2">
    <location>
        <begin position="1"/>
        <end position="18"/>
    </location>
</feature>
<evidence type="ECO:0000256" key="2">
    <source>
        <dbReference type="SAM" id="SignalP"/>
    </source>
</evidence>
<evidence type="ECO:0000313" key="3">
    <source>
        <dbReference type="EMBL" id="AKM32910.2"/>
    </source>
</evidence>
<feature type="compositionally biased region" description="Pro residues" evidence="1">
    <location>
        <begin position="111"/>
        <end position="125"/>
    </location>
</feature>
<accession>A0A0H3WZ39</accession>
<keyword evidence="2" id="KW-0732">Signal</keyword>
<proteinExistence type="predicted"/>
<dbReference type="KEGG" id="pfg:AB870_16180"/>
<organism evidence="3 4">
    <name type="scientific">Pandoraea faecigallinarum</name>
    <dbReference type="NCBI Taxonomy" id="656179"/>
    <lineage>
        <taxon>Bacteria</taxon>
        <taxon>Pseudomonadati</taxon>
        <taxon>Pseudomonadota</taxon>
        <taxon>Betaproteobacteria</taxon>
        <taxon>Burkholderiales</taxon>
        <taxon>Burkholderiaceae</taxon>
        <taxon>Pandoraea</taxon>
    </lineage>
</organism>
<sequence>MRIAAGLLLGAAWQFAAAAGDSPRVSGAASPPASRAGCVDVEVNAQRSPPYDCLTNRLQPASAPGTGRAPGLESEDIANRPGNQIGGRFNWSGTSQHIGNNFGNAATPQRPEAPPPPVPVVRPGR</sequence>
<name>A0A0H3WZ39_9BURK</name>
<reference evidence="3" key="1">
    <citation type="submission" date="2016-06" db="EMBL/GenBank/DDBJ databases">
        <title>Complete Genome Sequence of Pandoraea faecigallinarum DSM-23572.</title>
        <authorList>
            <person name="Yong D."/>
            <person name="Ee R."/>
            <person name="Lim Y.-L."/>
            <person name="Yin W.-F."/>
            <person name="Chan K.-G."/>
        </authorList>
    </citation>
    <scope>NUCLEOTIDE SEQUENCE</scope>
    <source>
        <strain evidence="3">DSM 23572</strain>
    </source>
</reference>
<dbReference type="EMBL" id="CP011807">
    <property type="protein sequence ID" value="AKM32910.2"/>
    <property type="molecule type" value="Genomic_DNA"/>
</dbReference>
<dbReference type="AlphaFoldDB" id="A0A0H3WZ39"/>
<feature type="region of interest" description="Disordered" evidence="1">
    <location>
        <begin position="49"/>
        <end position="125"/>
    </location>
</feature>
<gene>
    <name evidence="3" type="ORF">AB870_16180</name>
</gene>